<keyword evidence="3" id="KW-1185">Reference proteome</keyword>
<protein>
    <submittedName>
        <fullName evidence="2">Phage tail protein</fullName>
    </submittedName>
</protein>
<evidence type="ECO:0000259" key="1">
    <source>
        <dbReference type="Pfam" id="PF07484"/>
    </source>
</evidence>
<dbReference type="Proteomes" id="UP000664369">
    <property type="component" value="Unassembled WGS sequence"/>
</dbReference>
<proteinExistence type="predicted"/>
<organism evidence="2 3">
    <name type="scientific">Hymenobacter negativus</name>
    <dbReference type="NCBI Taxonomy" id="2795026"/>
    <lineage>
        <taxon>Bacteria</taxon>
        <taxon>Pseudomonadati</taxon>
        <taxon>Bacteroidota</taxon>
        <taxon>Cytophagia</taxon>
        <taxon>Cytophagales</taxon>
        <taxon>Hymenobacteraceae</taxon>
        <taxon>Hymenobacter</taxon>
    </lineage>
</organism>
<dbReference type="InterPro" id="IPR011083">
    <property type="entry name" value="Phage_tail_collar_dom"/>
</dbReference>
<reference evidence="2 3" key="1">
    <citation type="submission" date="2021-03" db="EMBL/GenBank/DDBJ databases">
        <authorList>
            <person name="Kim M.K."/>
        </authorList>
    </citation>
    <scope>NUCLEOTIDE SEQUENCE [LARGE SCALE GENOMIC DNA]</scope>
    <source>
        <strain evidence="2 3">BT442</strain>
    </source>
</reference>
<dbReference type="SUPFAM" id="SSF88874">
    <property type="entry name" value="Receptor-binding domain of short tail fibre protein gp12"/>
    <property type="match status" value="1"/>
</dbReference>
<sequence>MPISFNFAPGGYALCRGQVLPINQNQALFALLGTSYGGNGQTTFALPDLRGRIPIQDGGFNYVLGQRAGTEFHTLNTSEMVPHTHGLKASAGLGTTPLSGSTGPAVDNYLADSGGGSAQYGYDVNTSLASTTGPNVNVTNSLGGGQAHENRQPYLCIEFAIALQGVFPSQ</sequence>
<evidence type="ECO:0000313" key="3">
    <source>
        <dbReference type="Proteomes" id="UP000664369"/>
    </source>
</evidence>
<feature type="domain" description="Phage tail collar" evidence="1">
    <location>
        <begin position="1"/>
        <end position="54"/>
    </location>
</feature>
<comment type="caution">
    <text evidence="2">The sequence shown here is derived from an EMBL/GenBank/DDBJ whole genome shotgun (WGS) entry which is preliminary data.</text>
</comment>
<accession>A0ABS3QET4</accession>
<gene>
    <name evidence="2" type="ORF">J4E00_11950</name>
</gene>
<dbReference type="Gene3D" id="3.90.1340.10">
    <property type="entry name" value="Phage tail collar domain"/>
    <property type="match status" value="1"/>
</dbReference>
<dbReference type="InterPro" id="IPR037053">
    <property type="entry name" value="Phage_tail_collar_dom_sf"/>
</dbReference>
<evidence type="ECO:0000313" key="2">
    <source>
        <dbReference type="EMBL" id="MBO2009765.1"/>
    </source>
</evidence>
<dbReference type="EMBL" id="JAGETZ010000004">
    <property type="protein sequence ID" value="MBO2009765.1"/>
    <property type="molecule type" value="Genomic_DNA"/>
</dbReference>
<name>A0ABS3QET4_9BACT</name>
<dbReference type="Pfam" id="PF07484">
    <property type="entry name" value="Collar"/>
    <property type="match status" value="1"/>
</dbReference>